<dbReference type="EMBL" id="FONV01000007">
    <property type="protein sequence ID" value="SFF20702.1"/>
    <property type="molecule type" value="Genomic_DNA"/>
</dbReference>
<dbReference type="PROSITE" id="PS50949">
    <property type="entry name" value="HTH_GNTR"/>
    <property type="match status" value="1"/>
</dbReference>
<feature type="domain" description="HTH gntR-type" evidence="7">
    <location>
        <begin position="11"/>
        <end position="79"/>
    </location>
</feature>
<dbReference type="InterPro" id="IPR036388">
    <property type="entry name" value="WH-like_DNA-bd_sf"/>
</dbReference>
<dbReference type="OrthoDB" id="594134at2"/>
<accession>A0A1I2GT96</accession>
<dbReference type="CDD" id="cd00609">
    <property type="entry name" value="AAT_like"/>
    <property type="match status" value="1"/>
</dbReference>
<dbReference type="SMART" id="SM00345">
    <property type="entry name" value="HTH_GNTR"/>
    <property type="match status" value="1"/>
</dbReference>
<organism evidence="8 9">
    <name type="scientific">Actinoplanes philippinensis</name>
    <dbReference type="NCBI Taxonomy" id="35752"/>
    <lineage>
        <taxon>Bacteria</taxon>
        <taxon>Bacillati</taxon>
        <taxon>Actinomycetota</taxon>
        <taxon>Actinomycetes</taxon>
        <taxon>Micromonosporales</taxon>
        <taxon>Micromonosporaceae</taxon>
        <taxon>Actinoplanes</taxon>
    </lineage>
</organism>
<dbReference type="GO" id="GO:0030170">
    <property type="term" value="F:pyridoxal phosphate binding"/>
    <property type="evidence" value="ECO:0007669"/>
    <property type="project" value="InterPro"/>
</dbReference>
<evidence type="ECO:0000256" key="1">
    <source>
        <dbReference type="ARBA" id="ARBA00005384"/>
    </source>
</evidence>
<gene>
    <name evidence="8" type="ORF">SAMN05421541_107164</name>
</gene>
<evidence type="ECO:0000256" key="5">
    <source>
        <dbReference type="ARBA" id="ARBA00023163"/>
    </source>
</evidence>
<feature type="region of interest" description="Disordered" evidence="6">
    <location>
        <begin position="81"/>
        <end position="112"/>
    </location>
</feature>
<keyword evidence="8" id="KW-0032">Aminotransferase</keyword>
<evidence type="ECO:0000256" key="2">
    <source>
        <dbReference type="ARBA" id="ARBA00022898"/>
    </source>
</evidence>
<name>A0A1I2GT96_9ACTN</name>
<dbReference type="PRINTS" id="PR00035">
    <property type="entry name" value="HTHGNTR"/>
</dbReference>
<dbReference type="Gene3D" id="3.40.640.10">
    <property type="entry name" value="Type I PLP-dependent aspartate aminotransferase-like (Major domain)"/>
    <property type="match status" value="1"/>
</dbReference>
<dbReference type="SUPFAM" id="SSF46785">
    <property type="entry name" value="Winged helix' DNA-binding domain"/>
    <property type="match status" value="1"/>
</dbReference>
<keyword evidence="2" id="KW-0663">Pyridoxal phosphate</keyword>
<dbReference type="InterPro" id="IPR015421">
    <property type="entry name" value="PyrdxlP-dep_Trfase_major"/>
</dbReference>
<proteinExistence type="inferred from homology"/>
<dbReference type="PANTHER" id="PTHR46577:SF1">
    <property type="entry name" value="HTH-TYPE TRANSCRIPTIONAL REGULATORY PROTEIN GABR"/>
    <property type="match status" value="1"/>
</dbReference>
<keyword evidence="5" id="KW-0804">Transcription</keyword>
<dbReference type="InterPro" id="IPR000524">
    <property type="entry name" value="Tscrpt_reg_HTH_GntR"/>
</dbReference>
<dbReference type="Proteomes" id="UP000199645">
    <property type="component" value="Unassembled WGS sequence"/>
</dbReference>
<keyword evidence="8" id="KW-0808">Transferase</keyword>
<dbReference type="SUPFAM" id="SSF53383">
    <property type="entry name" value="PLP-dependent transferases"/>
    <property type="match status" value="1"/>
</dbReference>
<keyword evidence="4" id="KW-0238">DNA-binding</keyword>
<dbReference type="CDD" id="cd07377">
    <property type="entry name" value="WHTH_GntR"/>
    <property type="match status" value="1"/>
</dbReference>
<evidence type="ECO:0000256" key="6">
    <source>
        <dbReference type="SAM" id="MobiDB-lite"/>
    </source>
</evidence>
<dbReference type="InterPro" id="IPR051446">
    <property type="entry name" value="HTH_trans_reg/aminotransferase"/>
</dbReference>
<dbReference type="GO" id="GO:0008483">
    <property type="term" value="F:transaminase activity"/>
    <property type="evidence" value="ECO:0007669"/>
    <property type="project" value="UniProtKB-KW"/>
</dbReference>
<evidence type="ECO:0000256" key="3">
    <source>
        <dbReference type="ARBA" id="ARBA00023015"/>
    </source>
</evidence>
<evidence type="ECO:0000313" key="9">
    <source>
        <dbReference type="Proteomes" id="UP000199645"/>
    </source>
</evidence>
<keyword evidence="9" id="KW-1185">Reference proteome</keyword>
<reference evidence="8 9" key="1">
    <citation type="submission" date="2016-10" db="EMBL/GenBank/DDBJ databases">
        <authorList>
            <person name="de Groot N.N."/>
        </authorList>
    </citation>
    <scope>NUCLEOTIDE SEQUENCE [LARGE SCALE GENOMIC DNA]</scope>
    <source>
        <strain evidence="8 9">DSM 43019</strain>
    </source>
</reference>
<sequence length="469" mass="50304">MSFEVHLDGPDPLVVQVYRQVRAAILDGRLRPGERLPPTRELARATELSRNTVATAYERLLAEGFVATRVGSGTYVEETIARPAPARPGGSLRPRRAWTPASPSGAAPRYDLRAGAPDPALFPLASWRRLMNRELRLRTLTDARRTGPGGDPALRAAVAHRLGMSRSVRAAADDVIVTSGAQQAFDLIGRVLLAPGDVVAVEDPGYPQARRLFEALGAVPAPVPVDGRGLVVDALPAGARLVYTTPSHQFPTGVTMSLSRRRELLAWAGRHDAAIVEDDYDSEFRFEDRPLEPLHSLDRAGRVIHVGSFSKTMLPALRLGFLIAPAGLRAALLAAREVTVQHGDPCAEAALAAFLEEGLFARHLRTVTRAYAVRRALLLDALHGELSRWLVPLPSIAGLHLTAHLRPGVRDGAATVVERAARAGVALQTLAQFHRGPAGPDGLVIGFGSVPTDRLPEALRLLAGCFAEG</sequence>
<evidence type="ECO:0000256" key="4">
    <source>
        <dbReference type="ARBA" id="ARBA00023125"/>
    </source>
</evidence>
<comment type="similarity">
    <text evidence="1">In the C-terminal section; belongs to the class-I pyridoxal-phosphate-dependent aminotransferase family.</text>
</comment>
<dbReference type="GO" id="GO:0003700">
    <property type="term" value="F:DNA-binding transcription factor activity"/>
    <property type="evidence" value="ECO:0007669"/>
    <property type="project" value="InterPro"/>
</dbReference>
<protein>
    <submittedName>
        <fullName evidence="8">GntR family transcriptional regulator / MocR family aminotransferase</fullName>
    </submittedName>
</protein>
<dbReference type="AlphaFoldDB" id="A0A1I2GT96"/>
<evidence type="ECO:0000313" key="8">
    <source>
        <dbReference type="EMBL" id="SFF20702.1"/>
    </source>
</evidence>
<keyword evidence="3" id="KW-0805">Transcription regulation</keyword>
<dbReference type="Pfam" id="PF00155">
    <property type="entry name" value="Aminotran_1_2"/>
    <property type="match status" value="1"/>
</dbReference>
<dbReference type="Gene3D" id="1.10.10.10">
    <property type="entry name" value="Winged helix-like DNA-binding domain superfamily/Winged helix DNA-binding domain"/>
    <property type="match status" value="1"/>
</dbReference>
<dbReference type="GO" id="GO:0003677">
    <property type="term" value="F:DNA binding"/>
    <property type="evidence" value="ECO:0007669"/>
    <property type="project" value="UniProtKB-KW"/>
</dbReference>
<dbReference type="Pfam" id="PF00392">
    <property type="entry name" value="GntR"/>
    <property type="match status" value="1"/>
</dbReference>
<evidence type="ECO:0000259" key="7">
    <source>
        <dbReference type="PROSITE" id="PS50949"/>
    </source>
</evidence>
<dbReference type="InterPro" id="IPR036390">
    <property type="entry name" value="WH_DNA-bd_sf"/>
</dbReference>
<dbReference type="PANTHER" id="PTHR46577">
    <property type="entry name" value="HTH-TYPE TRANSCRIPTIONAL REGULATORY PROTEIN GABR"/>
    <property type="match status" value="1"/>
</dbReference>
<dbReference type="STRING" id="35752.SAMN05421541_107164"/>
<dbReference type="InterPro" id="IPR004839">
    <property type="entry name" value="Aminotransferase_I/II_large"/>
</dbReference>
<dbReference type="InterPro" id="IPR015424">
    <property type="entry name" value="PyrdxlP-dep_Trfase"/>
</dbReference>
<dbReference type="RefSeq" id="WP_093616080.1">
    <property type="nucleotide sequence ID" value="NZ_BOMT01000043.1"/>
</dbReference>